<dbReference type="EC" id="2.1.2.9" evidence="1"/>
<organism evidence="3 4">
    <name type="scientific">Candidatus Amesbacteria bacterium RIFOXYB1_FULL_44_23</name>
    <dbReference type="NCBI Taxonomy" id="1797263"/>
    <lineage>
        <taxon>Bacteria</taxon>
        <taxon>Candidatus Amesiibacteriota</taxon>
    </lineage>
</organism>
<name>A0A1F4ZVI0_9BACT</name>
<evidence type="ECO:0000313" key="4">
    <source>
        <dbReference type="Proteomes" id="UP000176424"/>
    </source>
</evidence>
<protein>
    <recommendedName>
        <fullName evidence="1">methionyl-tRNA formyltransferase</fullName>
        <ecNumber evidence="1">2.1.2.9</ecNumber>
    </recommendedName>
</protein>
<dbReference type="Pfam" id="PF00551">
    <property type="entry name" value="Formyl_trans_N"/>
    <property type="match status" value="1"/>
</dbReference>
<reference evidence="3 4" key="1">
    <citation type="journal article" date="2016" name="Nat. Commun.">
        <title>Thousands of microbial genomes shed light on interconnected biogeochemical processes in an aquifer system.</title>
        <authorList>
            <person name="Anantharaman K."/>
            <person name="Brown C.T."/>
            <person name="Hug L.A."/>
            <person name="Sharon I."/>
            <person name="Castelle C.J."/>
            <person name="Probst A.J."/>
            <person name="Thomas B.C."/>
            <person name="Singh A."/>
            <person name="Wilkins M.J."/>
            <person name="Karaoz U."/>
            <person name="Brodie E.L."/>
            <person name="Williams K.H."/>
            <person name="Hubbard S.S."/>
            <person name="Banfield J.F."/>
        </authorList>
    </citation>
    <scope>NUCLEOTIDE SEQUENCE [LARGE SCALE GENOMIC DNA]</scope>
</reference>
<dbReference type="PANTHER" id="PTHR11138:SF5">
    <property type="entry name" value="METHIONYL-TRNA FORMYLTRANSFERASE, MITOCHONDRIAL"/>
    <property type="match status" value="1"/>
</dbReference>
<dbReference type="CDD" id="cd08646">
    <property type="entry name" value="FMT_core_Met-tRNA-FMT_N"/>
    <property type="match status" value="1"/>
</dbReference>
<accession>A0A1F4ZVI0</accession>
<feature type="domain" description="Formyl transferase N-terminal" evidence="2">
    <location>
        <begin position="16"/>
        <end position="181"/>
    </location>
</feature>
<dbReference type="STRING" id="1797263.A2397_02100"/>
<dbReference type="GO" id="GO:0004479">
    <property type="term" value="F:methionyl-tRNA formyltransferase activity"/>
    <property type="evidence" value="ECO:0007669"/>
    <property type="project" value="UniProtKB-EC"/>
</dbReference>
<evidence type="ECO:0000256" key="1">
    <source>
        <dbReference type="ARBA" id="ARBA00012261"/>
    </source>
</evidence>
<proteinExistence type="predicted"/>
<dbReference type="Proteomes" id="UP000176424">
    <property type="component" value="Unassembled WGS sequence"/>
</dbReference>
<evidence type="ECO:0000259" key="2">
    <source>
        <dbReference type="Pfam" id="PF00551"/>
    </source>
</evidence>
<dbReference type="EMBL" id="MEXR01000032">
    <property type="protein sequence ID" value="OGD09457.1"/>
    <property type="molecule type" value="Genomic_DNA"/>
</dbReference>
<gene>
    <name evidence="3" type="ORF">A2397_02100</name>
</gene>
<dbReference type="Gene3D" id="3.40.50.12230">
    <property type="match status" value="1"/>
</dbReference>
<dbReference type="SUPFAM" id="SSF53328">
    <property type="entry name" value="Formyltransferase"/>
    <property type="match status" value="1"/>
</dbReference>
<dbReference type="InterPro" id="IPR002376">
    <property type="entry name" value="Formyl_transf_N"/>
</dbReference>
<dbReference type="GO" id="GO:0005829">
    <property type="term" value="C:cytosol"/>
    <property type="evidence" value="ECO:0007669"/>
    <property type="project" value="TreeGrafter"/>
</dbReference>
<sequence>MSINLIFFGSSEYSLPVLDKLIHHQLTSNDIQLRYVVTSPDKPVGRHLKLTPNPVKVLAQKYQIHVIESLKKLPENFIDSHNQTLGLVAAFGQIIPQNILSIFNNQIYNIHPSMLPKYRGPSPLQQQILDGEKDTGVTVIQLDAQMDHGPVVAQKKDVILDTDTPPILGKRLFEKGTDLFLDLLQNNSLPKSIHPVAQDDSQSTYTRKLTRQDGFVPYPELKSQLAAKSPLLDSKFRAYWPWPGLWTINPEGKRLKLLSLTPLKFS</sequence>
<dbReference type="InterPro" id="IPR036477">
    <property type="entry name" value="Formyl_transf_N_sf"/>
</dbReference>
<dbReference type="AlphaFoldDB" id="A0A1F4ZVI0"/>
<evidence type="ECO:0000313" key="3">
    <source>
        <dbReference type="EMBL" id="OGD09457.1"/>
    </source>
</evidence>
<dbReference type="InterPro" id="IPR041711">
    <property type="entry name" value="Met-tRNA-FMT_N"/>
</dbReference>
<comment type="caution">
    <text evidence="3">The sequence shown here is derived from an EMBL/GenBank/DDBJ whole genome shotgun (WGS) entry which is preliminary data.</text>
</comment>
<dbReference type="PANTHER" id="PTHR11138">
    <property type="entry name" value="METHIONYL-TRNA FORMYLTRANSFERASE"/>
    <property type="match status" value="1"/>
</dbReference>